<protein>
    <submittedName>
        <fullName evidence="4">GNAT family N-acetyltransferase</fullName>
    </submittedName>
</protein>
<keyword evidence="2" id="KW-0012">Acyltransferase</keyword>
<dbReference type="EMBL" id="BAAAPU010000003">
    <property type="protein sequence ID" value="GAA1968546.1"/>
    <property type="molecule type" value="Genomic_DNA"/>
</dbReference>
<name>A0ABP5CTG8_9MICO</name>
<organism evidence="4 5">
    <name type="scientific">Terrabacter lapilli</name>
    <dbReference type="NCBI Taxonomy" id="436231"/>
    <lineage>
        <taxon>Bacteria</taxon>
        <taxon>Bacillati</taxon>
        <taxon>Actinomycetota</taxon>
        <taxon>Actinomycetes</taxon>
        <taxon>Micrococcales</taxon>
        <taxon>Intrasporangiaceae</taxon>
        <taxon>Terrabacter</taxon>
    </lineage>
</organism>
<dbReference type="RefSeq" id="WP_344058208.1">
    <property type="nucleotide sequence ID" value="NZ_BAAAPU010000003.1"/>
</dbReference>
<dbReference type="PROSITE" id="PS51186">
    <property type="entry name" value="GNAT"/>
    <property type="match status" value="2"/>
</dbReference>
<evidence type="ECO:0000259" key="3">
    <source>
        <dbReference type="PROSITE" id="PS51186"/>
    </source>
</evidence>
<dbReference type="CDD" id="cd04301">
    <property type="entry name" value="NAT_SF"/>
    <property type="match status" value="2"/>
</dbReference>
<keyword evidence="1" id="KW-0808">Transferase</keyword>
<keyword evidence="5" id="KW-1185">Reference proteome</keyword>
<accession>A0ABP5CTG8</accession>
<evidence type="ECO:0000256" key="1">
    <source>
        <dbReference type="ARBA" id="ARBA00022679"/>
    </source>
</evidence>
<gene>
    <name evidence="4" type="ORF">GCM10009817_05630</name>
</gene>
<evidence type="ECO:0000256" key="2">
    <source>
        <dbReference type="ARBA" id="ARBA00023315"/>
    </source>
</evidence>
<feature type="domain" description="N-acetyltransferase" evidence="3">
    <location>
        <begin position="29"/>
        <end position="170"/>
    </location>
</feature>
<evidence type="ECO:0000313" key="5">
    <source>
        <dbReference type="Proteomes" id="UP001500013"/>
    </source>
</evidence>
<dbReference type="Pfam" id="PF00583">
    <property type="entry name" value="Acetyltransf_1"/>
    <property type="match status" value="2"/>
</dbReference>
<proteinExistence type="predicted"/>
<feature type="domain" description="N-acetyltransferase" evidence="3">
    <location>
        <begin position="178"/>
        <end position="328"/>
    </location>
</feature>
<evidence type="ECO:0000313" key="4">
    <source>
        <dbReference type="EMBL" id="GAA1968546.1"/>
    </source>
</evidence>
<dbReference type="SUPFAM" id="SSF55729">
    <property type="entry name" value="Acyl-CoA N-acyltransferases (Nat)"/>
    <property type="match status" value="2"/>
</dbReference>
<comment type="caution">
    <text evidence="4">The sequence shown here is derived from an EMBL/GenBank/DDBJ whole genome shotgun (WGS) entry which is preliminary data.</text>
</comment>
<dbReference type="Gene3D" id="3.40.630.30">
    <property type="match status" value="1"/>
</dbReference>
<sequence>MTATGASSPDSARASVQIALELPDDVGSLTVRPLARSDAAAVTALMAGCEQHDVGTVLIEEADIVGDWQRPAFDLAAQSVGVLDEDRLVAYAEVYKGRWADAAVDPRYRGRGIGTALSRWTRRVAARDGGTLVGQPVPGDSPGERLLAALGYRTLWTSWVLELPAGTAITPQPIPQGYAVREPRDDADLRAAWTVNEDAFLEWSERPRASFEEWAATVSRRPGYEPWQLRLMVGPDDEVVGMAFVIVSSGCAYVDKLAVRRDQRGRGLARALLVDAFEVGRAHGGERSELSTDSRTGALGLYEKVGMQVTSVWRHWAADAVDGDEPDRGR</sequence>
<dbReference type="PANTHER" id="PTHR43420">
    <property type="entry name" value="ACETYLTRANSFERASE"/>
    <property type="match status" value="1"/>
</dbReference>
<dbReference type="Proteomes" id="UP001500013">
    <property type="component" value="Unassembled WGS sequence"/>
</dbReference>
<reference evidence="5" key="1">
    <citation type="journal article" date="2019" name="Int. J. Syst. Evol. Microbiol.">
        <title>The Global Catalogue of Microorganisms (GCM) 10K type strain sequencing project: providing services to taxonomists for standard genome sequencing and annotation.</title>
        <authorList>
            <consortium name="The Broad Institute Genomics Platform"/>
            <consortium name="The Broad Institute Genome Sequencing Center for Infectious Disease"/>
            <person name="Wu L."/>
            <person name="Ma J."/>
        </authorList>
    </citation>
    <scope>NUCLEOTIDE SEQUENCE [LARGE SCALE GENOMIC DNA]</scope>
    <source>
        <strain evidence="5">JCM 15628</strain>
    </source>
</reference>
<dbReference type="InterPro" id="IPR000182">
    <property type="entry name" value="GNAT_dom"/>
</dbReference>
<dbReference type="InterPro" id="IPR050680">
    <property type="entry name" value="YpeA/RimI_acetyltransf"/>
</dbReference>
<dbReference type="InterPro" id="IPR016181">
    <property type="entry name" value="Acyl_CoA_acyltransferase"/>
</dbReference>